<feature type="transmembrane region" description="Helical" evidence="5">
    <location>
        <begin position="25"/>
        <end position="46"/>
    </location>
</feature>
<keyword evidence="2 5" id="KW-0812">Transmembrane</keyword>
<keyword evidence="4 5" id="KW-0472">Membrane</keyword>
<feature type="transmembrane region" description="Helical" evidence="5">
    <location>
        <begin position="104"/>
        <end position="131"/>
    </location>
</feature>
<feature type="transmembrane region" description="Helical" evidence="5">
    <location>
        <begin position="143"/>
        <end position="164"/>
    </location>
</feature>
<evidence type="ECO:0000256" key="4">
    <source>
        <dbReference type="ARBA" id="ARBA00023136"/>
    </source>
</evidence>
<comment type="subcellular location">
    <subcellularLocation>
        <location evidence="1">Membrane</location>
        <topology evidence="1">Multi-pass membrane protein</topology>
    </subcellularLocation>
</comment>
<dbReference type="EMBL" id="AGWN01000001">
    <property type="protein sequence ID" value="EPD30290.1"/>
    <property type="molecule type" value="Genomic_DNA"/>
</dbReference>
<keyword evidence="3 5" id="KW-1133">Transmembrane helix</keyword>
<dbReference type="AlphaFoldDB" id="A0A9W5VVX3"/>
<dbReference type="InterPro" id="IPR013525">
    <property type="entry name" value="ABC2_TM"/>
</dbReference>
<proteinExistence type="predicted"/>
<protein>
    <recommendedName>
        <fullName evidence="6">ABC-2 type transporter transmembrane domain-containing protein</fullName>
    </recommendedName>
</protein>
<dbReference type="GO" id="GO:0140359">
    <property type="term" value="F:ABC-type transporter activity"/>
    <property type="evidence" value="ECO:0007669"/>
    <property type="project" value="InterPro"/>
</dbReference>
<dbReference type="GO" id="GO:0016020">
    <property type="term" value="C:membrane"/>
    <property type="evidence" value="ECO:0007669"/>
    <property type="project" value="UniProtKB-SubCell"/>
</dbReference>
<evidence type="ECO:0000256" key="5">
    <source>
        <dbReference type="SAM" id="Phobius"/>
    </source>
</evidence>
<evidence type="ECO:0000256" key="1">
    <source>
        <dbReference type="ARBA" id="ARBA00004141"/>
    </source>
</evidence>
<evidence type="ECO:0000256" key="2">
    <source>
        <dbReference type="ARBA" id="ARBA00022692"/>
    </source>
</evidence>
<dbReference type="OrthoDB" id="63188at2"/>
<comment type="caution">
    <text evidence="7">The sequence shown here is derived from an EMBL/GenBank/DDBJ whole genome shotgun (WGS) entry which is preliminary data.</text>
</comment>
<dbReference type="Proteomes" id="UP000014387">
    <property type="component" value="Unassembled WGS sequence"/>
</dbReference>
<feature type="domain" description="ABC-2 type transporter transmembrane" evidence="6">
    <location>
        <begin position="17"/>
        <end position="192"/>
    </location>
</feature>
<dbReference type="Pfam" id="PF01061">
    <property type="entry name" value="ABC2_membrane"/>
    <property type="match status" value="1"/>
</dbReference>
<dbReference type="RefSeq" id="WP_016443402.1">
    <property type="nucleotide sequence ID" value="NZ_KE150266.1"/>
</dbReference>
<keyword evidence="8" id="KW-1185">Reference proteome</keyword>
<name>A0A9W5VVX3_9ACTO</name>
<accession>A0A9W5VVX3</accession>
<sequence>MSTSLVASRPDSYVLYNVKRLLSDWSLLAFGIGLPVVLYLVFGATLADMEVKLAHGNLAAYVMISMAVYGGITGAVGQIGTTVVESNTGWSRQLALTPLTRRKQVAGLIVPAVISIVLPVVAVFLTGFLTGSQMSGKAWVTSFLFACLSSIPFTFYGSAVAYAFRSPTAVSIAATALVPLAFFGNMFAPISQTMLKIGVFTPMYGPAALSRYWLTDGFQSVSQEPWFVEHEGWMGIVNILVWAVLFVVATALLRSRTLERQ</sequence>
<feature type="transmembrane region" description="Helical" evidence="5">
    <location>
        <begin position="170"/>
        <end position="188"/>
    </location>
</feature>
<feature type="transmembrane region" description="Helical" evidence="5">
    <location>
        <begin position="233"/>
        <end position="253"/>
    </location>
</feature>
<reference evidence="7 8" key="1">
    <citation type="submission" date="2013-05" db="EMBL/GenBank/DDBJ databases">
        <title>The Genome Sequence of Actinomyces europaeus ACS-120-V-COL10B.</title>
        <authorList>
            <consortium name="The Broad Institute Genomics Platform"/>
            <person name="Earl A."/>
            <person name="Ward D."/>
            <person name="Feldgarden M."/>
            <person name="Gevers D."/>
            <person name="Saerens B."/>
            <person name="Vaneechoutte M."/>
            <person name="Walker B."/>
            <person name="Young S."/>
            <person name="Zeng Q."/>
            <person name="Gargeya S."/>
            <person name="Fitzgerald M."/>
            <person name="Haas B."/>
            <person name="Abouelleil A."/>
            <person name="Allen A.W."/>
            <person name="Alvarado L."/>
            <person name="Arachchi H.M."/>
            <person name="Berlin A.M."/>
            <person name="Chapman S.B."/>
            <person name="Gainer-Dewar J."/>
            <person name="Goldberg J."/>
            <person name="Griggs A."/>
            <person name="Gujja S."/>
            <person name="Hansen M."/>
            <person name="Howarth C."/>
            <person name="Imamovic A."/>
            <person name="Ireland A."/>
            <person name="Larimer J."/>
            <person name="McCowan C."/>
            <person name="Murphy C."/>
            <person name="Pearson M."/>
            <person name="Poon T.W."/>
            <person name="Priest M."/>
            <person name="Roberts A."/>
            <person name="Saif S."/>
            <person name="Shea T."/>
            <person name="Sisk P."/>
            <person name="Sykes S."/>
            <person name="Wortman J."/>
            <person name="Nusbaum C."/>
            <person name="Birren B."/>
        </authorList>
    </citation>
    <scope>NUCLEOTIDE SEQUENCE [LARGE SCALE GENOMIC DNA]</scope>
    <source>
        <strain evidence="7 8">ACS-120-V-Col10b</strain>
    </source>
</reference>
<evidence type="ECO:0000259" key="6">
    <source>
        <dbReference type="Pfam" id="PF01061"/>
    </source>
</evidence>
<organism evidence="7 8">
    <name type="scientific">Gleimia europaea ACS-120-V-Col10b</name>
    <dbReference type="NCBI Taxonomy" id="883069"/>
    <lineage>
        <taxon>Bacteria</taxon>
        <taxon>Bacillati</taxon>
        <taxon>Actinomycetota</taxon>
        <taxon>Actinomycetes</taxon>
        <taxon>Actinomycetales</taxon>
        <taxon>Actinomycetaceae</taxon>
        <taxon>Gleimia</taxon>
    </lineage>
</organism>
<evidence type="ECO:0000313" key="8">
    <source>
        <dbReference type="Proteomes" id="UP000014387"/>
    </source>
</evidence>
<gene>
    <name evidence="7" type="ORF">HMPREF9238_00027</name>
</gene>
<feature type="transmembrane region" description="Helical" evidence="5">
    <location>
        <begin position="58"/>
        <end position="84"/>
    </location>
</feature>
<evidence type="ECO:0000313" key="7">
    <source>
        <dbReference type="EMBL" id="EPD30290.1"/>
    </source>
</evidence>
<evidence type="ECO:0000256" key="3">
    <source>
        <dbReference type="ARBA" id="ARBA00022989"/>
    </source>
</evidence>